<keyword evidence="1" id="KW-1133">Transmembrane helix</keyword>
<dbReference type="Gene3D" id="3.40.720.10">
    <property type="entry name" value="Alkaline Phosphatase, subunit A"/>
    <property type="match status" value="1"/>
</dbReference>
<accession>A0A5N5SS18</accession>
<proteinExistence type="predicted"/>
<evidence type="ECO:0000256" key="1">
    <source>
        <dbReference type="SAM" id="Phobius"/>
    </source>
</evidence>
<dbReference type="AlphaFoldDB" id="A0A5N5SS18"/>
<reference evidence="2 3" key="1">
    <citation type="journal article" date="2019" name="PLoS Biol.">
        <title>Sex chromosomes control vertical transmission of feminizing Wolbachia symbionts in an isopod.</title>
        <authorList>
            <person name="Becking T."/>
            <person name="Chebbi M.A."/>
            <person name="Giraud I."/>
            <person name="Moumen B."/>
            <person name="Laverre T."/>
            <person name="Caubet Y."/>
            <person name="Peccoud J."/>
            <person name="Gilbert C."/>
            <person name="Cordaux R."/>
        </authorList>
    </citation>
    <scope>NUCLEOTIDE SEQUENCE [LARGE SCALE GENOMIC DNA]</scope>
    <source>
        <strain evidence="2">ANa2</strain>
        <tissue evidence="2">Whole body excluding digestive tract and cuticle</tissue>
    </source>
</reference>
<evidence type="ECO:0000313" key="3">
    <source>
        <dbReference type="Proteomes" id="UP000326759"/>
    </source>
</evidence>
<keyword evidence="1" id="KW-0472">Membrane</keyword>
<gene>
    <name evidence="2" type="ORF">Anas_04543</name>
</gene>
<dbReference type="EMBL" id="SEYY01020843">
    <property type="protein sequence ID" value="KAB7496976.1"/>
    <property type="molecule type" value="Genomic_DNA"/>
</dbReference>
<name>A0A5N5SS18_9CRUS</name>
<feature type="transmembrane region" description="Helical" evidence="1">
    <location>
        <begin position="20"/>
        <end position="45"/>
    </location>
</feature>
<comment type="caution">
    <text evidence="2">The sequence shown here is derived from an EMBL/GenBank/DDBJ whole genome shotgun (WGS) entry which is preliminary data.</text>
</comment>
<protein>
    <submittedName>
        <fullName evidence="2">Uncharacterized protein</fullName>
    </submittedName>
</protein>
<keyword evidence="3" id="KW-1185">Reference proteome</keyword>
<dbReference type="InterPro" id="IPR017850">
    <property type="entry name" value="Alkaline_phosphatase_core_sf"/>
</dbReference>
<evidence type="ECO:0000313" key="2">
    <source>
        <dbReference type="EMBL" id="KAB7496976.1"/>
    </source>
</evidence>
<keyword evidence="1" id="KW-0812">Transmembrane</keyword>
<dbReference type="Proteomes" id="UP000326759">
    <property type="component" value="Unassembled WGS sequence"/>
</dbReference>
<sequence>MYKEMQRKNAETLIFEPDILIIFSYNNSFSYIFIFFCQCVFLYLYSPMSHLFHSLHEQSYVAHAMGFASCGKNQEIKLFLKDKHPFKTFKAINELNLCQLFLSKAYWKVLICGYN</sequence>
<organism evidence="2 3">
    <name type="scientific">Armadillidium nasatum</name>
    <dbReference type="NCBI Taxonomy" id="96803"/>
    <lineage>
        <taxon>Eukaryota</taxon>
        <taxon>Metazoa</taxon>
        <taxon>Ecdysozoa</taxon>
        <taxon>Arthropoda</taxon>
        <taxon>Crustacea</taxon>
        <taxon>Multicrustacea</taxon>
        <taxon>Malacostraca</taxon>
        <taxon>Eumalacostraca</taxon>
        <taxon>Peracarida</taxon>
        <taxon>Isopoda</taxon>
        <taxon>Oniscidea</taxon>
        <taxon>Crinocheta</taxon>
        <taxon>Armadillidiidae</taxon>
        <taxon>Armadillidium</taxon>
    </lineage>
</organism>